<comment type="caution">
    <text evidence="1">The sequence shown here is derived from an EMBL/GenBank/DDBJ whole genome shotgun (WGS) entry which is preliminary data.</text>
</comment>
<gene>
    <name evidence="1" type="ORF">F904_01465</name>
</gene>
<protein>
    <submittedName>
        <fullName evidence="1">Uncharacterized protein</fullName>
    </submittedName>
</protein>
<dbReference type="RefSeq" id="WP_005186957.1">
    <property type="nucleotide sequence ID" value="NZ_KB850050.1"/>
</dbReference>
<dbReference type="HOGENOM" id="CLU_2520088_0_0_6"/>
<evidence type="ECO:0000313" key="1">
    <source>
        <dbReference type="EMBL" id="ENW93341.1"/>
    </source>
</evidence>
<name>N9MRE6_9GAMM</name>
<reference evidence="1 2" key="1">
    <citation type="submission" date="2013-02" db="EMBL/GenBank/DDBJ databases">
        <title>The Genome Sequence of Acinetobacter sp. ANC 4105.</title>
        <authorList>
            <consortium name="The Broad Institute Genome Sequencing Platform"/>
            <consortium name="The Broad Institute Genome Sequencing Center for Infectious Disease"/>
            <person name="Cerqueira G."/>
            <person name="Feldgarden M."/>
            <person name="Courvalin P."/>
            <person name="Perichon B."/>
            <person name="Grillot-Courvalin C."/>
            <person name="Clermont D."/>
            <person name="Rocha E."/>
            <person name="Yoon E.-J."/>
            <person name="Nemec A."/>
            <person name="Walker B."/>
            <person name="Young S.K."/>
            <person name="Zeng Q."/>
            <person name="Gargeya S."/>
            <person name="Fitzgerald M."/>
            <person name="Haas B."/>
            <person name="Abouelleil A."/>
            <person name="Alvarado L."/>
            <person name="Arachchi H.M."/>
            <person name="Berlin A.M."/>
            <person name="Chapman S.B."/>
            <person name="Dewar J."/>
            <person name="Goldberg J."/>
            <person name="Griggs A."/>
            <person name="Gujja S."/>
            <person name="Hansen M."/>
            <person name="Howarth C."/>
            <person name="Imamovic A."/>
            <person name="Larimer J."/>
            <person name="McCowan C."/>
            <person name="Murphy C."/>
            <person name="Neiman D."/>
            <person name="Pearson M."/>
            <person name="Priest M."/>
            <person name="Roberts A."/>
            <person name="Saif S."/>
            <person name="Shea T."/>
            <person name="Sisk P."/>
            <person name="Sykes S."/>
            <person name="Wortman J."/>
            <person name="Nusbaum C."/>
            <person name="Birren B."/>
        </authorList>
    </citation>
    <scope>NUCLEOTIDE SEQUENCE [LARGE SCALE GENOMIC DNA]</scope>
    <source>
        <strain evidence="1 2">ANC 4105</strain>
    </source>
</reference>
<keyword evidence="2" id="KW-1185">Reference proteome</keyword>
<dbReference type="Proteomes" id="UP000013261">
    <property type="component" value="Unassembled WGS sequence"/>
</dbReference>
<accession>N9MRE6</accession>
<dbReference type="PATRIC" id="fig|1217703.3.peg.1407"/>
<evidence type="ECO:0000313" key="2">
    <source>
        <dbReference type="Proteomes" id="UP000013261"/>
    </source>
</evidence>
<dbReference type="AlphaFoldDB" id="N9MRE6"/>
<dbReference type="OrthoDB" id="6713687at2"/>
<sequence>MNIDKEIQEAFTIEVGEMGFCLDQQWGEFENPYVNDDTALAYNLFKKGWLASNTRHDKKLEDCVVVPKDQIETWWQDAKLCNHN</sequence>
<proteinExistence type="predicted"/>
<dbReference type="EMBL" id="APRL01000012">
    <property type="protein sequence ID" value="ENW93341.1"/>
    <property type="molecule type" value="Genomic_DNA"/>
</dbReference>
<organism evidence="1 2">
    <name type="scientific">Acinetobacter dispersus</name>
    <dbReference type="NCBI Taxonomy" id="70348"/>
    <lineage>
        <taxon>Bacteria</taxon>
        <taxon>Pseudomonadati</taxon>
        <taxon>Pseudomonadota</taxon>
        <taxon>Gammaproteobacteria</taxon>
        <taxon>Moraxellales</taxon>
        <taxon>Moraxellaceae</taxon>
        <taxon>Acinetobacter</taxon>
    </lineage>
</organism>